<dbReference type="GO" id="GO:0031505">
    <property type="term" value="P:fungal-type cell wall organization"/>
    <property type="evidence" value="ECO:0007669"/>
    <property type="project" value="TreeGrafter"/>
</dbReference>
<dbReference type="PROSITE" id="PS51257">
    <property type="entry name" value="PROKAR_LIPOPROTEIN"/>
    <property type="match status" value="1"/>
</dbReference>
<sequence>MLSHVGRLIPLIFSLSAFICLVIVFVGCTSTSSPNELYFLRVNLTDFQELGSFHLRHSLSIAEVDASDVANTASSEANSVPGHAKVQSLSDEIKSHLPDLYSVGLWGYCQDQKETVSYSSCSQPSTSFSFDLLSIFGSVSPAIALKRRNGVKGVTNRAAARG</sequence>
<accession>A0A0G4PX48</accession>
<protein>
    <submittedName>
        <fullName evidence="2">Actin cortical patch SUR7/pH-response regulator PalI</fullName>
    </submittedName>
</protein>
<gene>
    <name evidence="2" type="ORF">PCAMFM013_S058g000016</name>
</gene>
<keyword evidence="1" id="KW-0812">Transmembrane</keyword>
<dbReference type="PANTHER" id="PTHR28019:SF2">
    <property type="entry name" value="CELL MEMBRANE PROTEIN YLR413W-RELATED"/>
    <property type="match status" value="1"/>
</dbReference>
<organism evidence="2 3">
    <name type="scientific">Penicillium camemberti (strain FM 013)</name>
    <dbReference type="NCBI Taxonomy" id="1429867"/>
    <lineage>
        <taxon>Eukaryota</taxon>
        <taxon>Fungi</taxon>
        <taxon>Dikarya</taxon>
        <taxon>Ascomycota</taxon>
        <taxon>Pezizomycotina</taxon>
        <taxon>Eurotiomycetes</taxon>
        <taxon>Eurotiomycetidae</taxon>
        <taxon>Eurotiales</taxon>
        <taxon>Aspergillaceae</taxon>
        <taxon>Penicillium</taxon>
    </lineage>
</organism>
<keyword evidence="1" id="KW-1133">Transmembrane helix</keyword>
<dbReference type="GO" id="GO:0051285">
    <property type="term" value="C:cell cortex of cell tip"/>
    <property type="evidence" value="ECO:0007669"/>
    <property type="project" value="TreeGrafter"/>
</dbReference>
<keyword evidence="1" id="KW-0472">Membrane</keyword>
<dbReference type="Pfam" id="PF06687">
    <property type="entry name" value="SUR7"/>
    <property type="match status" value="1"/>
</dbReference>
<dbReference type="InterPro" id="IPR052413">
    <property type="entry name" value="SUR7_domain"/>
</dbReference>
<dbReference type="EMBL" id="HG793191">
    <property type="protein sequence ID" value="CRL30739.1"/>
    <property type="molecule type" value="Genomic_DNA"/>
</dbReference>
<evidence type="ECO:0000313" key="3">
    <source>
        <dbReference type="Proteomes" id="UP000053732"/>
    </source>
</evidence>
<dbReference type="InterPro" id="IPR009571">
    <property type="entry name" value="SUR7/Rim9-like_fungi"/>
</dbReference>
<proteinExistence type="predicted"/>
<dbReference type="AlphaFoldDB" id="A0A0G4PX48"/>
<dbReference type="Proteomes" id="UP000053732">
    <property type="component" value="Unassembled WGS sequence"/>
</dbReference>
<keyword evidence="3" id="KW-1185">Reference proteome</keyword>
<name>A0A0G4PX48_PENC3</name>
<evidence type="ECO:0000313" key="2">
    <source>
        <dbReference type="EMBL" id="CRL30739.1"/>
    </source>
</evidence>
<dbReference type="PANTHER" id="PTHR28019">
    <property type="entry name" value="CELL MEMBRANE PROTEIN YLR413W-RELATED"/>
    <property type="match status" value="1"/>
</dbReference>
<evidence type="ECO:0000256" key="1">
    <source>
        <dbReference type="SAM" id="Phobius"/>
    </source>
</evidence>
<dbReference type="GO" id="GO:0005886">
    <property type="term" value="C:plasma membrane"/>
    <property type="evidence" value="ECO:0007669"/>
    <property type="project" value="InterPro"/>
</dbReference>
<feature type="transmembrane region" description="Helical" evidence="1">
    <location>
        <begin position="7"/>
        <end position="27"/>
    </location>
</feature>
<reference evidence="2 3" key="1">
    <citation type="journal article" date="2014" name="Nat. Commun.">
        <title>Multiple recent horizontal transfers of a large genomic region in cheese making fungi.</title>
        <authorList>
            <person name="Cheeseman K."/>
            <person name="Ropars J."/>
            <person name="Renault P."/>
            <person name="Dupont J."/>
            <person name="Gouzy J."/>
            <person name="Branca A."/>
            <person name="Abraham A.L."/>
            <person name="Ceppi M."/>
            <person name="Conseiller E."/>
            <person name="Debuchy R."/>
            <person name="Malagnac F."/>
            <person name="Goarin A."/>
            <person name="Silar P."/>
            <person name="Lacoste S."/>
            <person name="Sallet E."/>
            <person name="Bensimon A."/>
            <person name="Giraud T."/>
            <person name="Brygoo Y."/>
        </authorList>
    </citation>
    <scope>NUCLEOTIDE SEQUENCE [LARGE SCALE GENOMIC DNA]</scope>
    <source>
        <strain evidence="3">FM 013</strain>
    </source>
</reference>